<dbReference type="InterPro" id="IPR001841">
    <property type="entry name" value="Znf_RING"/>
</dbReference>
<dbReference type="Pfam" id="PF13639">
    <property type="entry name" value="zf-RING_2"/>
    <property type="match status" value="1"/>
</dbReference>
<dbReference type="RefSeq" id="XP_037148680.1">
    <property type="nucleotide sequence ID" value="XM_037295982.1"/>
</dbReference>
<dbReference type="Gene3D" id="3.30.40.10">
    <property type="entry name" value="Zinc/RING finger domain, C3HC4 (zinc finger)"/>
    <property type="match status" value="1"/>
</dbReference>
<evidence type="ECO:0000259" key="3">
    <source>
        <dbReference type="PROSITE" id="PS50089"/>
    </source>
</evidence>
<keyword evidence="5" id="KW-1185">Reference proteome</keyword>
<feature type="region of interest" description="Disordered" evidence="2">
    <location>
        <begin position="794"/>
        <end position="848"/>
    </location>
</feature>
<keyword evidence="1" id="KW-0479">Metal-binding</keyword>
<dbReference type="Proteomes" id="UP000593566">
    <property type="component" value="Unassembled WGS sequence"/>
</dbReference>
<dbReference type="InterPro" id="IPR013083">
    <property type="entry name" value="Znf_RING/FYVE/PHD"/>
</dbReference>
<evidence type="ECO:0000313" key="4">
    <source>
        <dbReference type="EMBL" id="KAF6219245.1"/>
    </source>
</evidence>
<feature type="compositionally biased region" description="Basic and acidic residues" evidence="2">
    <location>
        <begin position="831"/>
        <end position="848"/>
    </location>
</feature>
<dbReference type="PROSITE" id="PS50089">
    <property type="entry name" value="ZF_RING_2"/>
    <property type="match status" value="1"/>
</dbReference>
<sequence>MLADLDQIDDDPFVPNRANSGVLCWDPQIDISLHKQYHTFSDLKRQCLTELYPSDVLEYISLIRVMKSYGDKINVLNLLHLESNFRARSAAKVHFHLCESDLEILKWERTALQKRLTALRLVALDSRRRCILAGHSLQGIDDRIRPPDLFNDPNEALDLCLSPQLGRAPRPISNEVLEREVKCEVLDEWSTNRDRINRWLLHCLQSDEEQAQLHKSMLAEPLLKDEDWARQVLRHWYVDEAALGHEVKTSLSIGAVDSHTVDDTPDDEWASLPPVPMHAQILEDMAAGRIARGGNPQQQPKAYTKPYHGIGTARREGPKAQLDLSRAVGSTYLIIRLILTEPPSRARKDIGWGKYPLRYLGLRSAHRQSAVISGLQAKTETETALVKTRNGTLLWSARDFHLRTVSLQPTAFWLLAVFWRDENAFTSVEGLLRRSLIGESNKIESISLQYVLPLYIRVQQHRSTSNTEQDIRSSIIPSTMDHIRPFSIEKSKQDEFVQSIPKMIQDFLNELPRVETSKLAEDGWCMICHQKYGLENPDADTIEEAEEVVCFPCGHHAGRKCISTWLQTSGDSCPLCRKKFFLVVPWPHIIPDEKDWEDLKYYPPDFEDICSSLRRSDYILENVRTGLRGRSLPGWIVRAAGNYYEYNESQGNFFRDHEFRKMVARKILSTSPSEVENAPWMLQVYPRPGDLEAHVEALASALGAALPRSVIYIQLRDRGATIYQVNTYTDSEKPYQDEGFFRNLISRGGLDGDPLMTDDGRGSWWTYLGDGNEFSTYFMGYWRSGSDSGFHGGIDDLGKDDGDTAEADAAFGRGSDVEEGEWIYSGADNDSDWRVNDPTDEEVRRTLS</sequence>
<keyword evidence="1" id="KW-0862">Zinc</keyword>
<dbReference type="GO" id="GO:0008270">
    <property type="term" value="F:zinc ion binding"/>
    <property type="evidence" value="ECO:0007669"/>
    <property type="project" value="UniProtKB-KW"/>
</dbReference>
<gene>
    <name evidence="4" type="ORF">HO133_005070</name>
</gene>
<feature type="domain" description="RING-type" evidence="3">
    <location>
        <begin position="525"/>
        <end position="577"/>
    </location>
</feature>
<evidence type="ECO:0000313" key="5">
    <source>
        <dbReference type="Proteomes" id="UP000593566"/>
    </source>
</evidence>
<protein>
    <recommendedName>
        <fullName evidence="3">RING-type domain-containing protein</fullName>
    </recommendedName>
</protein>
<comment type="caution">
    <text evidence="4">The sequence shown here is derived from an EMBL/GenBank/DDBJ whole genome shotgun (WGS) entry which is preliminary data.</text>
</comment>
<evidence type="ECO:0000256" key="2">
    <source>
        <dbReference type="SAM" id="MobiDB-lite"/>
    </source>
</evidence>
<proteinExistence type="predicted"/>
<name>A0A8H6F8M6_9LECA</name>
<dbReference type="SUPFAM" id="SSF57850">
    <property type="entry name" value="RING/U-box"/>
    <property type="match status" value="1"/>
</dbReference>
<reference evidence="4 5" key="1">
    <citation type="journal article" date="2020" name="Genomics">
        <title>Complete, high-quality genomes from long-read metagenomic sequencing of two wolf lichen thalli reveals enigmatic genome architecture.</title>
        <authorList>
            <person name="McKenzie S.K."/>
            <person name="Walston R.F."/>
            <person name="Allen J.L."/>
        </authorList>
    </citation>
    <scope>NUCLEOTIDE SEQUENCE [LARGE SCALE GENOMIC DNA]</scope>
    <source>
        <strain evidence="4">WasteWater1</strain>
    </source>
</reference>
<dbReference type="AlphaFoldDB" id="A0A8H6F8M6"/>
<dbReference type="GeneID" id="59333476"/>
<organism evidence="4 5">
    <name type="scientific">Letharia lupina</name>
    <dbReference type="NCBI Taxonomy" id="560253"/>
    <lineage>
        <taxon>Eukaryota</taxon>
        <taxon>Fungi</taxon>
        <taxon>Dikarya</taxon>
        <taxon>Ascomycota</taxon>
        <taxon>Pezizomycotina</taxon>
        <taxon>Lecanoromycetes</taxon>
        <taxon>OSLEUM clade</taxon>
        <taxon>Lecanoromycetidae</taxon>
        <taxon>Lecanorales</taxon>
        <taxon>Lecanorineae</taxon>
        <taxon>Parmeliaceae</taxon>
        <taxon>Letharia</taxon>
    </lineage>
</organism>
<dbReference type="EMBL" id="JACCJB010000020">
    <property type="protein sequence ID" value="KAF6219245.1"/>
    <property type="molecule type" value="Genomic_DNA"/>
</dbReference>
<evidence type="ECO:0000256" key="1">
    <source>
        <dbReference type="PROSITE-ProRule" id="PRU00175"/>
    </source>
</evidence>
<dbReference type="SMART" id="SM00184">
    <property type="entry name" value="RING"/>
    <property type="match status" value="1"/>
</dbReference>
<accession>A0A8H6F8M6</accession>
<keyword evidence="1" id="KW-0863">Zinc-finger</keyword>